<feature type="compositionally biased region" description="Basic residues" evidence="1">
    <location>
        <begin position="115"/>
        <end position="130"/>
    </location>
</feature>
<evidence type="ECO:0000313" key="2">
    <source>
        <dbReference type="EMBL" id="KEQ75265.1"/>
    </source>
</evidence>
<keyword evidence="3" id="KW-1185">Reference proteome</keyword>
<feature type="region of interest" description="Disordered" evidence="1">
    <location>
        <begin position="109"/>
        <end position="130"/>
    </location>
</feature>
<gene>
    <name evidence="2" type="ORF">M436DRAFT_61684</name>
</gene>
<organism evidence="2 3">
    <name type="scientific">Aureobasidium namibiae CBS 147.97</name>
    <dbReference type="NCBI Taxonomy" id="1043004"/>
    <lineage>
        <taxon>Eukaryota</taxon>
        <taxon>Fungi</taxon>
        <taxon>Dikarya</taxon>
        <taxon>Ascomycota</taxon>
        <taxon>Pezizomycotina</taxon>
        <taxon>Dothideomycetes</taxon>
        <taxon>Dothideomycetidae</taxon>
        <taxon>Dothideales</taxon>
        <taxon>Saccotheciaceae</taxon>
        <taxon>Aureobasidium</taxon>
    </lineage>
</organism>
<dbReference type="HOGENOM" id="CLU_1517572_0_0_1"/>
<name>A0A074WQ24_9PEZI</name>
<evidence type="ECO:0008006" key="4">
    <source>
        <dbReference type="Google" id="ProtNLM"/>
    </source>
</evidence>
<dbReference type="EMBL" id="KL584705">
    <property type="protein sequence ID" value="KEQ75265.1"/>
    <property type="molecule type" value="Genomic_DNA"/>
</dbReference>
<evidence type="ECO:0000256" key="1">
    <source>
        <dbReference type="SAM" id="MobiDB-lite"/>
    </source>
</evidence>
<reference evidence="2 3" key="1">
    <citation type="journal article" date="2014" name="BMC Genomics">
        <title>Genome sequencing of four Aureobasidium pullulans varieties: biotechnological potential, stress tolerance, and description of new species.</title>
        <authorList>
            <person name="Gostin Ar C."/>
            <person name="Ohm R.A."/>
            <person name="Kogej T."/>
            <person name="Sonjak S."/>
            <person name="Turk M."/>
            <person name="Zajc J."/>
            <person name="Zalar P."/>
            <person name="Grube M."/>
            <person name="Sun H."/>
            <person name="Han J."/>
            <person name="Sharma A."/>
            <person name="Chiniquy J."/>
            <person name="Ngan C.Y."/>
            <person name="Lipzen A."/>
            <person name="Barry K."/>
            <person name="Grigoriev I.V."/>
            <person name="Gunde-Cimerman N."/>
        </authorList>
    </citation>
    <scope>NUCLEOTIDE SEQUENCE [LARGE SCALE GENOMIC DNA]</scope>
    <source>
        <strain evidence="2 3">CBS 147.97</strain>
    </source>
</reference>
<evidence type="ECO:0000313" key="3">
    <source>
        <dbReference type="Proteomes" id="UP000027730"/>
    </source>
</evidence>
<dbReference type="RefSeq" id="XP_013429649.1">
    <property type="nucleotide sequence ID" value="XM_013574195.1"/>
</dbReference>
<dbReference type="AlphaFoldDB" id="A0A074WQ24"/>
<dbReference type="Proteomes" id="UP000027730">
    <property type="component" value="Unassembled WGS sequence"/>
</dbReference>
<sequence>MGAAMLLGVSIPFKEGSPAKIILNTTNILLKERKRKRVVHVPHQAPASITGSTITGFEMDEQSHLSTPASGHHTPGASSVICAALEARIEQLLEENTLLAQELRDLHHQNAERKERKKQKKERKSKEKKAKLRTDVWREILRLITAVLTPLPDGSPGRLVVMAIEALWLRERVPVPA</sequence>
<dbReference type="GeneID" id="25413236"/>
<proteinExistence type="predicted"/>
<protein>
    <recommendedName>
        <fullName evidence="4">BZIP domain-containing protein</fullName>
    </recommendedName>
</protein>
<accession>A0A074WQ24</accession>
<dbReference type="OrthoDB" id="3904884at2759"/>